<evidence type="ECO:0000313" key="3">
    <source>
        <dbReference type="EMBL" id="MBF5059404.1"/>
    </source>
</evidence>
<dbReference type="InterPro" id="IPR036866">
    <property type="entry name" value="RibonucZ/Hydroxyglut_hydro"/>
</dbReference>
<dbReference type="PANTHER" id="PTHR43084:SF1">
    <property type="entry name" value="PERSULFIDE DIOXYGENASE ETHE1, MITOCHONDRIAL"/>
    <property type="match status" value="1"/>
</dbReference>
<proteinExistence type="predicted"/>
<dbReference type="CDD" id="cd07724">
    <property type="entry name" value="POD-like_MBL-fold"/>
    <property type="match status" value="1"/>
</dbReference>
<dbReference type="PROSITE" id="PS50206">
    <property type="entry name" value="RHODANESE_3"/>
    <property type="match status" value="2"/>
</dbReference>
<dbReference type="InterPro" id="IPR001279">
    <property type="entry name" value="Metallo-B-lactamas"/>
</dbReference>
<dbReference type="InterPro" id="IPR051682">
    <property type="entry name" value="Mito_Persulfide_Diox"/>
</dbReference>
<keyword evidence="4" id="KW-1185">Reference proteome</keyword>
<organism evidence="3 4">
    <name type="scientific">Candidatus Neptunichlamydia vexilliferae</name>
    <dbReference type="NCBI Taxonomy" id="1651774"/>
    <lineage>
        <taxon>Bacteria</taxon>
        <taxon>Pseudomonadati</taxon>
        <taxon>Chlamydiota</taxon>
        <taxon>Chlamydiia</taxon>
        <taxon>Parachlamydiales</taxon>
        <taxon>Simkaniaceae</taxon>
        <taxon>Candidatus Neptunichlamydia</taxon>
    </lineage>
</organism>
<feature type="domain" description="Rhodanese" evidence="2">
    <location>
        <begin position="369"/>
        <end position="452"/>
    </location>
</feature>
<dbReference type="Pfam" id="PF00581">
    <property type="entry name" value="Rhodanese"/>
    <property type="match status" value="2"/>
</dbReference>
<dbReference type="SUPFAM" id="SSF56281">
    <property type="entry name" value="Metallo-hydrolase/oxidoreductase"/>
    <property type="match status" value="1"/>
</dbReference>
<evidence type="ECO:0000313" key="4">
    <source>
        <dbReference type="Proteomes" id="UP001194714"/>
    </source>
</evidence>
<evidence type="ECO:0000259" key="2">
    <source>
        <dbReference type="PROSITE" id="PS50206"/>
    </source>
</evidence>
<accession>A0ABS0AZ61</accession>
<dbReference type="Pfam" id="PF00753">
    <property type="entry name" value="Lactamase_B"/>
    <property type="match status" value="1"/>
</dbReference>
<dbReference type="Gene3D" id="3.40.250.10">
    <property type="entry name" value="Rhodanese-like domain"/>
    <property type="match status" value="2"/>
</dbReference>
<dbReference type="InterPro" id="IPR001763">
    <property type="entry name" value="Rhodanese-like_dom"/>
</dbReference>
<gene>
    <name evidence="3" type="ORF">NEPTK9_000916</name>
</gene>
<dbReference type="InterPro" id="IPR044528">
    <property type="entry name" value="POD-like_MBL-fold"/>
</dbReference>
<dbReference type="EMBL" id="JAAEJV010000021">
    <property type="protein sequence ID" value="MBF5059404.1"/>
    <property type="molecule type" value="Genomic_DNA"/>
</dbReference>
<evidence type="ECO:0000256" key="1">
    <source>
        <dbReference type="ARBA" id="ARBA00022723"/>
    </source>
</evidence>
<dbReference type="SUPFAM" id="SSF52821">
    <property type="entry name" value="Rhodanese/Cell cycle control phosphatase"/>
    <property type="match status" value="2"/>
</dbReference>
<dbReference type="Gene3D" id="3.60.15.10">
    <property type="entry name" value="Ribonuclease Z/Hydroxyacylglutathione hydrolase-like"/>
    <property type="match status" value="1"/>
</dbReference>
<reference evidence="3 4" key="1">
    <citation type="submission" date="2020-01" db="EMBL/GenBank/DDBJ databases">
        <title>Draft genome sequence of Cand. Neptunochlamydia vexilliferae K9.</title>
        <authorList>
            <person name="Schulz F."/>
            <person name="Koestlbacher S."/>
            <person name="Wascher F."/>
            <person name="Pizzetti I."/>
            <person name="Horn M."/>
        </authorList>
    </citation>
    <scope>NUCLEOTIDE SEQUENCE [LARGE SCALE GENOMIC DNA]</scope>
    <source>
        <strain evidence="3 4">K9</strain>
    </source>
</reference>
<dbReference type="CDD" id="cd00158">
    <property type="entry name" value="RHOD"/>
    <property type="match status" value="2"/>
</dbReference>
<sequence>MLIERFEEKGLSHYSYAVGDAEKGQIAIIDPQFDVDVYLDYAEKHRLVISHVFETHIHADYISGARYLAARTKATLVLSGYDKGEKFEVGFPHKECFNKDTFHLGNVNLEALHTPGHTPEHLSFLAWVAGEPKALFSGDFLFVGSVGRADVLDDKETTFLAKKLYQSVKTTLKGLPNHLPILPGHGAGSLCGGGMLSQPSSTLGQERLTNPFLKPKLTEKEFIDLLFARTPCRPDYFSQVKAYNCLEEKKEMPTAIPLDPQTFKKEVDKGAFVLDLHDQKNFSRGHIPGAVCIGAGAKLGFWAATTIPYDIPILLVAPDPLRIDEAVRSLARVGFSKITGYLKGGNQHWKEEGFPLEAVGEIFPDQLDHQKEVHLIDVRTPREWENGHLEGALHIPCSELPKRLGELPQGKLLFICAGGYRSVLAASLAKKEGRQGVSHLPGGMLSLRARKEINTTI</sequence>
<dbReference type="SMART" id="SM00450">
    <property type="entry name" value="RHOD"/>
    <property type="match status" value="2"/>
</dbReference>
<dbReference type="PANTHER" id="PTHR43084">
    <property type="entry name" value="PERSULFIDE DIOXYGENASE ETHE1"/>
    <property type="match status" value="1"/>
</dbReference>
<feature type="domain" description="Rhodanese" evidence="2">
    <location>
        <begin position="267"/>
        <end position="358"/>
    </location>
</feature>
<keyword evidence="1" id="KW-0479">Metal-binding</keyword>
<dbReference type="RefSeq" id="WP_194847707.1">
    <property type="nucleotide sequence ID" value="NZ_JAAEJV010000021.1"/>
</dbReference>
<dbReference type="SMART" id="SM00849">
    <property type="entry name" value="Lactamase_B"/>
    <property type="match status" value="1"/>
</dbReference>
<dbReference type="InterPro" id="IPR036873">
    <property type="entry name" value="Rhodanese-like_dom_sf"/>
</dbReference>
<protein>
    <recommendedName>
        <fullName evidence="2">Rhodanese domain-containing protein</fullName>
    </recommendedName>
</protein>
<comment type="caution">
    <text evidence="3">The sequence shown here is derived from an EMBL/GenBank/DDBJ whole genome shotgun (WGS) entry which is preliminary data.</text>
</comment>
<name>A0ABS0AZ61_9BACT</name>
<dbReference type="Proteomes" id="UP001194714">
    <property type="component" value="Unassembled WGS sequence"/>
</dbReference>